<evidence type="ECO:0000313" key="2">
    <source>
        <dbReference type="EMBL" id="KAH0468467.1"/>
    </source>
</evidence>
<accession>A0AAV7HKU3</accession>
<protein>
    <recommendedName>
        <fullName evidence="4">Secreted protein</fullName>
    </recommendedName>
</protein>
<reference evidence="2 3" key="1">
    <citation type="journal article" date="2021" name="Hortic Res">
        <title>Chromosome-scale assembly of the Dendrobium chrysotoxum genome enhances the understanding of orchid evolution.</title>
        <authorList>
            <person name="Zhang Y."/>
            <person name="Zhang G.Q."/>
            <person name="Zhang D."/>
            <person name="Liu X.D."/>
            <person name="Xu X.Y."/>
            <person name="Sun W.H."/>
            <person name="Yu X."/>
            <person name="Zhu X."/>
            <person name="Wang Z.W."/>
            <person name="Zhao X."/>
            <person name="Zhong W.Y."/>
            <person name="Chen H."/>
            <person name="Yin W.L."/>
            <person name="Huang T."/>
            <person name="Niu S.C."/>
            <person name="Liu Z.J."/>
        </authorList>
    </citation>
    <scope>NUCLEOTIDE SEQUENCE [LARGE SCALE GENOMIC DNA]</scope>
    <source>
        <strain evidence="2">Lindl</strain>
    </source>
</reference>
<evidence type="ECO:0000313" key="3">
    <source>
        <dbReference type="Proteomes" id="UP000775213"/>
    </source>
</evidence>
<keyword evidence="1" id="KW-0732">Signal</keyword>
<keyword evidence="3" id="KW-1185">Reference proteome</keyword>
<comment type="caution">
    <text evidence="2">The sequence shown here is derived from an EMBL/GenBank/DDBJ whole genome shotgun (WGS) entry which is preliminary data.</text>
</comment>
<feature type="chain" id="PRO_5043731333" description="Secreted protein" evidence="1">
    <location>
        <begin position="17"/>
        <end position="73"/>
    </location>
</feature>
<dbReference type="AlphaFoldDB" id="A0AAV7HKU3"/>
<gene>
    <name evidence="2" type="ORF">IEQ34_003500</name>
</gene>
<dbReference type="EMBL" id="JAGFBR010000004">
    <property type="protein sequence ID" value="KAH0468467.1"/>
    <property type="molecule type" value="Genomic_DNA"/>
</dbReference>
<organism evidence="2 3">
    <name type="scientific">Dendrobium chrysotoxum</name>
    <name type="common">Orchid</name>
    <dbReference type="NCBI Taxonomy" id="161865"/>
    <lineage>
        <taxon>Eukaryota</taxon>
        <taxon>Viridiplantae</taxon>
        <taxon>Streptophyta</taxon>
        <taxon>Embryophyta</taxon>
        <taxon>Tracheophyta</taxon>
        <taxon>Spermatophyta</taxon>
        <taxon>Magnoliopsida</taxon>
        <taxon>Liliopsida</taxon>
        <taxon>Asparagales</taxon>
        <taxon>Orchidaceae</taxon>
        <taxon>Epidendroideae</taxon>
        <taxon>Malaxideae</taxon>
        <taxon>Dendrobiinae</taxon>
        <taxon>Dendrobium</taxon>
    </lineage>
</organism>
<proteinExistence type="predicted"/>
<evidence type="ECO:0000256" key="1">
    <source>
        <dbReference type="SAM" id="SignalP"/>
    </source>
</evidence>
<sequence>MLLLLLPLSPCGSSLASLINPHRISAGGMKQSNERPGTLKATSSIVHASSILVFVWLIASSPKRNRVTTERPE</sequence>
<feature type="signal peptide" evidence="1">
    <location>
        <begin position="1"/>
        <end position="16"/>
    </location>
</feature>
<evidence type="ECO:0008006" key="4">
    <source>
        <dbReference type="Google" id="ProtNLM"/>
    </source>
</evidence>
<name>A0AAV7HKU3_DENCH</name>
<dbReference type="Proteomes" id="UP000775213">
    <property type="component" value="Unassembled WGS sequence"/>
</dbReference>